<evidence type="ECO:0000313" key="2">
    <source>
        <dbReference type="Proteomes" id="UP000692954"/>
    </source>
</evidence>
<evidence type="ECO:0000313" key="1">
    <source>
        <dbReference type="EMBL" id="CAD8128693.1"/>
    </source>
</evidence>
<keyword evidence="2" id="KW-1185">Reference proteome</keyword>
<proteinExistence type="predicted"/>
<dbReference type="AlphaFoldDB" id="A0A8S1RMT2"/>
<organism evidence="1 2">
    <name type="scientific">Paramecium sonneborni</name>
    <dbReference type="NCBI Taxonomy" id="65129"/>
    <lineage>
        <taxon>Eukaryota</taxon>
        <taxon>Sar</taxon>
        <taxon>Alveolata</taxon>
        <taxon>Ciliophora</taxon>
        <taxon>Intramacronucleata</taxon>
        <taxon>Oligohymenophorea</taxon>
        <taxon>Peniculida</taxon>
        <taxon>Parameciidae</taxon>
        <taxon>Paramecium</taxon>
    </lineage>
</organism>
<dbReference type="Proteomes" id="UP000692954">
    <property type="component" value="Unassembled WGS sequence"/>
</dbReference>
<reference evidence="1" key="1">
    <citation type="submission" date="2021-01" db="EMBL/GenBank/DDBJ databases">
        <authorList>
            <consortium name="Genoscope - CEA"/>
            <person name="William W."/>
        </authorList>
    </citation>
    <scope>NUCLEOTIDE SEQUENCE</scope>
</reference>
<accession>A0A8S1RMT2</accession>
<dbReference type="EMBL" id="CAJJDN010000194">
    <property type="protein sequence ID" value="CAD8128693.1"/>
    <property type="molecule type" value="Genomic_DNA"/>
</dbReference>
<name>A0A8S1RMT2_9CILI</name>
<protein>
    <submittedName>
        <fullName evidence="1">Uncharacterized protein</fullName>
    </submittedName>
</protein>
<sequence>MHNGINITNQKRHIIQDFIKMRRIDLFMKDFFRFQIISVIKNTYLLTTVNKINLNIIKSDLPYQNYLEKQQQDNLKILNQYLQLIQIILYVGLQKTVVTILFIGGSNYIVILRGDQLKHTSFDVTLMARELQSINLNNNHRNRYQNNQRLQKHTVEYYNLFIFGQQKCYYFRIIILKFFLNQVDQNIQIIQEQDTSSTIEFVLIHQEWKLLFFFINVVDFLLQNSMIQLFQIIIYQFKFTDKDIIYPLNYSTSRRQQIGRR</sequence>
<gene>
    <name evidence="1" type="ORF">PSON_ATCC_30995.1.T1940004</name>
</gene>
<comment type="caution">
    <text evidence="1">The sequence shown here is derived from an EMBL/GenBank/DDBJ whole genome shotgun (WGS) entry which is preliminary data.</text>
</comment>